<feature type="compositionally biased region" description="Basic and acidic residues" evidence="1">
    <location>
        <begin position="57"/>
        <end position="68"/>
    </location>
</feature>
<feature type="region of interest" description="Disordered" evidence="1">
    <location>
        <begin position="52"/>
        <end position="117"/>
    </location>
</feature>
<feature type="compositionally biased region" description="Basic and acidic residues" evidence="1">
    <location>
        <begin position="95"/>
        <end position="107"/>
    </location>
</feature>
<organism evidence="2">
    <name type="scientific">Amphora coffeiformis</name>
    <dbReference type="NCBI Taxonomy" id="265554"/>
    <lineage>
        <taxon>Eukaryota</taxon>
        <taxon>Sar</taxon>
        <taxon>Stramenopiles</taxon>
        <taxon>Ochrophyta</taxon>
        <taxon>Bacillariophyta</taxon>
        <taxon>Bacillariophyceae</taxon>
        <taxon>Bacillariophycidae</taxon>
        <taxon>Thalassiophysales</taxon>
        <taxon>Catenulaceae</taxon>
        <taxon>Amphora</taxon>
    </lineage>
</organism>
<name>A0A7S3L3C0_9STRA</name>
<dbReference type="AlphaFoldDB" id="A0A7S3L3C0"/>
<evidence type="ECO:0000256" key="1">
    <source>
        <dbReference type="SAM" id="MobiDB-lite"/>
    </source>
</evidence>
<reference evidence="2" key="1">
    <citation type="submission" date="2021-01" db="EMBL/GenBank/DDBJ databases">
        <authorList>
            <person name="Corre E."/>
            <person name="Pelletier E."/>
            <person name="Niang G."/>
            <person name="Scheremetjew M."/>
            <person name="Finn R."/>
            <person name="Kale V."/>
            <person name="Holt S."/>
            <person name="Cochrane G."/>
            <person name="Meng A."/>
            <person name="Brown T."/>
            <person name="Cohen L."/>
        </authorList>
    </citation>
    <scope>NUCLEOTIDE SEQUENCE</scope>
    <source>
        <strain evidence="2">CCMP127</strain>
    </source>
</reference>
<protein>
    <submittedName>
        <fullName evidence="2">Uncharacterized protein</fullName>
    </submittedName>
</protein>
<dbReference type="EMBL" id="HBIM01008986">
    <property type="protein sequence ID" value="CAE0410066.1"/>
    <property type="molecule type" value="Transcribed_RNA"/>
</dbReference>
<feature type="compositionally biased region" description="Acidic residues" evidence="1">
    <location>
        <begin position="69"/>
        <end position="94"/>
    </location>
</feature>
<accession>A0A7S3L3C0</accession>
<gene>
    <name evidence="2" type="ORF">ACOF00016_LOCUS7614</name>
</gene>
<sequence length="840" mass="94496">MFHNKRTNHHHEKDSEVIVVHLNARSIVFRDHLKRADKTVRQIEEEAAVWLDDDDESSTRERGSSRLGDDDDDDDDNDDDDDDDGDDSSLESDTSEDRENTVQEHKQAHNLSDFRGSIRGSLRGLSKQESTRQLTQFTQIVHDEVKTLAGAMVPELKHIKNMQGMSERSIAIEGFHIFKHVKPLTPLEVTAEAEFEPLLHSPSSSMDADADAAISPTTTATTTTTESTWTPAERNVVERLETQTACVKTIKNTGSEWSDFLTRFVTPPTKASMARRKFGPQHHDTAANADDGLPFTSFFTSTSLLPEGGRKMRCYGSLTAYSTGVVFALPTFSDTEEETQRQQQTQTWTWPAGYAAKTEFNIEHGKLINGRQEALVTLEQLRKYNYEYVHEKDHFIAGKVIPGGFSVVPYNEVYLRVGGPACIQVETTKDSSSEPESNTGQRKAPSFDKGCGIPIALFARTFSIQDLVALLRVRSRVVHILGEQHMHDIPLLVISNDHGVRVFTEALQQQFWKWVTHKVNPFQNPVLVTNLRFGDSKEAALVQKQQEMLNLNQRCREVLSSKEFCRVAGGFGVQDACVVAVLKAAKEFDSKSGLFQKSNRLQDVVMEGFISAIRSNDHHTARQLLILYAIVSSQDSKKEEDKKALSRMNSGASFFTDLSILKTEKPLRQSPTLPRPLDTKRVRNSTHSRDLLVVFGAAQTLASLKDGSAKRRAEDSHRAVQEWIEKGRKSMAFRVSSWQQQRGAQNNSLLAAESDSLFTAFISHKAIKNREKFAQKLRNAVQSYTDVSFLRDIHEILNSMKHPSLRLELLQYILGLDNRYSITNVRQSTQLAATCMSLLV</sequence>
<proteinExistence type="predicted"/>
<evidence type="ECO:0000313" key="2">
    <source>
        <dbReference type="EMBL" id="CAE0410066.1"/>
    </source>
</evidence>